<name>U2DUG7_9MOLU</name>
<dbReference type="EMBL" id="AFNU02000006">
    <property type="protein sequence ID" value="ERJ12042.1"/>
    <property type="molecule type" value="Genomic_DNA"/>
</dbReference>
<feature type="transmembrane region" description="Helical" evidence="1">
    <location>
        <begin position="12"/>
        <end position="34"/>
    </location>
</feature>
<reference evidence="2 3" key="2">
    <citation type="journal article" date="2013" name="PLoS ONE">
        <title>INDIGO - INtegrated Data Warehouse of MIcrobial GenOmes with Examples from the Red Sea Extremophiles.</title>
        <authorList>
            <person name="Alam I."/>
            <person name="Antunes A."/>
            <person name="Kamau A.A."/>
            <person name="Ba Alawi W."/>
            <person name="Kalkatawi M."/>
            <person name="Stingl U."/>
            <person name="Bajic V.B."/>
        </authorList>
    </citation>
    <scope>NUCLEOTIDE SEQUENCE [LARGE SCALE GENOMIC DNA]</scope>
    <source>
        <strain evidence="2 3">SSD-17B</strain>
    </source>
</reference>
<keyword evidence="3" id="KW-1185">Reference proteome</keyword>
<keyword evidence="1" id="KW-0472">Membrane</keyword>
<dbReference type="AlphaFoldDB" id="U2DUG7"/>
<evidence type="ECO:0000313" key="3">
    <source>
        <dbReference type="Proteomes" id="UP000005707"/>
    </source>
</evidence>
<keyword evidence="1" id="KW-1133">Transmembrane helix</keyword>
<keyword evidence="1" id="KW-0812">Transmembrane</keyword>
<dbReference type="InParanoid" id="U2DUG7"/>
<dbReference type="Proteomes" id="UP000005707">
    <property type="component" value="Unassembled WGS sequence"/>
</dbReference>
<protein>
    <submittedName>
        <fullName evidence="2">Uncharacterized protein</fullName>
    </submittedName>
</protein>
<organism evidence="2 3">
    <name type="scientific">Haloplasma contractile SSD-17B</name>
    <dbReference type="NCBI Taxonomy" id="1033810"/>
    <lineage>
        <taxon>Bacteria</taxon>
        <taxon>Bacillati</taxon>
        <taxon>Mycoplasmatota</taxon>
        <taxon>Mollicutes</taxon>
        <taxon>Haloplasmatales</taxon>
        <taxon>Haloplasmataceae</taxon>
        <taxon>Haloplasma</taxon>
    </lineage>
</organism>
<evidence type="ECO:0000313" key="2">
    <source>
        <dbReference type="EMBL" id="ERJ12042.1"/>
    </source>
</evidence>
<reference evidence="2 3" key="1">
    <citation type="journal article" date="2011" name="J. Bacteriol.">
        <title>Genome sequence of Haloplasma contractile, an unusual contractile bacterium from a deep-sea anoxic brine lake.</title>
        <authorList>
            <person name="Antunes A."/>
            <person name="Alam I."/>
            <person name="El Dorry H."/>
            <person name="Siam R."/>
            <person name="Robertson A."/>
            <person name="Bajic V.B."/>
            <person name="Stingl U."/>
        </authorList>
    </citation>
    <scope>NUCLEOTIDE SEQUENCE [LARGE SCALE GENOMIC DNA]</scope>
    <source>
        <strain evidence="2 3">SSD-17B</strain>
    </source>
</reference>
<accession>U2DUG7</accession>
<evidence type="ECO:0000256" key="1">
    <source>
        <dbReference type="SAM" id="Phobius"/>
    </source>
</evidence>
<sequence length="49" mass="5898">MTFKVIIKDVTYIMVKILLSYVIIIHLFIILYTIDPLKNCWILMFKHAK</sequence>
<proteinExistence type="predicted"/>
<comment type="caution">
    <text evidence="2">The sequence shown here is derived from an EMBL/GenBank/DDBJ whole genome shotgun (WGS) entry which is preliminary data.</text>
</comment>
<gene>
    <name evidence="2" type="ORF">HLPCO_001956</name>
</gene>